<evidence type="ECO:0008006" key="4">
    <source>
        <dbReference type="Google" id="ProtNLM"/>
    </source>
</evidence>
<sequence>MPRSVGADVTGSMAPVSGERKSSAPVHSSQPVLFTFDVPVRHSLHGSLSNSAPQDYLLLHQCMSRKTESARSASFSQSTRSNMLLGSDSPVQKVSYGFSNCLNGTGTQLHGFYSLPKPGKHPLSVHDDSSQEACYVLPRGYSSEAPPYSSLGDPDFENEEVYTFKTPCNTLAMMHGNERSPDNYDFPTTPGSFYQIPRTFDKNHNSLTPSSSESSCAPPPRPPKPNQGSEGNWGSPQSAGSQNGEMTSAVSTLPRRNTLPAVENIRLHRGSSFEINNHRMFHFNNSGQSVESVNDGFSSYLRSQTPLTRSDSGNSDDNYVPMNPGSSPLSAAQADSPKNVYIPMSPGPHHFDFPGFSATLPARKGSSASLCHRPSRLSDVTPPPINRNLKPNRKSKPPPIDLKNNGIIDELPYKSPVTMSWTRPMHEMNSSHHCRPISTQSITSTDSGDSEENYVAMQNPASTSPALSGTSSPAPRKSGNVDYLALDFQPGSPSPHRKPSTSSVTSDEKVDYVQVDKEKTQALQNTMQEWTDVRQSAEPVKGVKS</sequence>
<dbReference type="GO" id="GO:0005737">
    <property type="term" value="C:cytoplasm"/>
    <property type="evidence" value="ECO:0007669"/>
    <property type="project" value="TreeGrafter"/>
</dbReference>
<keyword evidence="3" id="KW-1185">Reference proteome</keyword>
<feature type="region of interest" description="Disordered" evidence="1">
    <location>
        <begin position="305"/>
        <end position="334"/>
    </location>
</feature>
<protein>
    <recommendedName>
        <fullName evidence="4">GRB2-associated-binding protein 2</fullName>
    </recommendedName>
</protein>
<feature type="region of interest" description="Disordered" evidence="1">
    <location>
        <begin position="1"/>
        <end position="25"/>
    </location>
</feature>
<dbReference type="PANTHER" id="PTHR45960">
    <property type="entry name" value="GRB2-ASSOCIATED-BINDING PROTEIN"/>
    <property type="match status" value="1"/>
</dbReference>
<evidence type="ECO:0000313" key="2">
    <source>
        <dbReference type="EMBL" id="KAK5609282.1"/>
    </source>
</evidence>
<accession>A0AAV9RJW0</accession>
<comment type="caution">
    <text evidence="2">The sequence shown here is derived from an EMBL/GenBank/DDBJ whole genome shotgun (WGS) entry which is preliminary data.</text>
</comment>
<feature type="region of interest" description="Disordered" evidence="1">
    <location>
        <begin position="427"/>
        <end position="509"/>
    </location>
</feature>
<feature type="region of interest" description="Disordered" evidence="1">
    <location>
        <begin position="181"/>
        <end position="257"/>
    </location>
</feature>
<feature type="compositionally biased region" description="Low complexity" evidence="1">
    <location>
        <begin position="206"/>
        <end position="216"/>
    </location>
</feature>
<evidence type="ECO:0000313" key="3">
    <source>
        <dbReference type="Proteomes" id="UP001311232"/>
    </source>
</evidence>
<name>A0AAV9RJW0_9TELE</name>
<dbReference type="PANTHER" id="PTHR45960:SF1">
    <property type="entry name" value="GRB2-ASSOCIATED-BINDING PROTEIN 2"/>
    <property type="match status" value="1"/>
</dbReference>
<dbReference type="AlphaFoldDB" id="A0AAV9RJW0"/>
<feature type="compositionally biased region" description="Polar residues" evidence="1">
    <location>
        <begin position="230"/>
        <end position="255"/>
    </location>
</feature>
<feature type="region of interest" description="Disordered" evidence="1">
    <location>
        <begin position="363"/>
        <end position="407"/>
    </location>
</feature>
<feature type="compositionally biased region" description="Polar residues" evidence="1">
    <location>
        <begin position="459"/>
        <end position="473"/>
    </location>
</feature>
<feature type="compositionally biased region" description="Polar residues" evidence="1">
    <location>
        <begin position="437"/>
        <end position="447"/>
    </location>
</feature>
<evidence type="ECO:0000256" key="1">
    <source>
        <dbReference type="SAM" id="MobiDB-lite"/>
    </source>
</evidence>
<feature type="region of interest" description="Disordered" evidence="1">
    <location>
        <begin position="525"/>
        <end position="545"/>
    </location>
</feature>
<dbReference type="EMBL" id="JAHHUM010001755">
    <property type="protein sequence ID" value="KAK5609282.1"/>
    <property type="molecule type" value="Genomic_DNA"/>
</dbReference>
<proteinExistence type="predicted"/>
<feature type="compositionally biased region" description="Polar residues" evidence="1">
    <location>
        <begin position="305"/>
        <end position="317"/>
    </location>
</feature>
<dbReference type="GO" id="GO:0005068">
    <property type="term" value="F:transmembrane receptor protein tyrosine kinase adaptor activity"/>
    <property type="evidence" value="ECO:0007669"/>
    <property type="project" value="TreeGrafter"/>
</dbReference>
<gene>
    <name evidence="2" type="ORF">CRENBAI_013283</name>
</gene>
<reference evidence="2 3" key="1">
    <citation type="submission" date="2021-06" db="EMBL/GenBank/DDBJ databases">
        <authorList>
            <person name="Palmer J.M."/>
        </authorList>
    </citation>
    <scope>NUCLEOTIDE SEQUENCE [LARGE SCALE GENOMIC DNA]</scope>
    <source>
        <strain evidence="2 3">MEX-2019</strain>
        <tissue evidence="2">Muscle</tissue>
    </source>
</reference>
<dbReference type="Proteomes" id="UP001311232">
    <property type="component" value="Unassembled WGS sequence"/>
</dbReference>
<dbReference type="InterPro" id="IPR046355">
    <property type="entry name" value="Gab1-4-like"/>
</dbReference>
<organism evidence="2 3">
    <name type="scientific">Crenichthys baileyi</name>
    <name type="common">White River springfish</name>
    <dbReference type="NCBI Taxonomy" id="28760"/>
    <lineage>
        <taxon>Eukaryota</taxon>
        <taxon>Metazoa</taxon>
        <taxon>Chordata</taxon>
        <taxon>Craniata</taxon>
        <taxon>Vertebrata</taxon>
        <taxon>Euteleostomi</taxon>
        <taxon>Actinopterygii</taxon>
        <taxon>Neopterygii</taxon>
        <taxon>Teleostei</taxon>
        <taxon>Neoteleostei</taxon>
        <taxon>Acanthomorphata</taxon>
        <taxon>Ovalentaria</taxon>
        <taxon>Atherinomorphae</taxon>
        <taxon>Cyprinodontiformes</taxon>
        <taxon>Goodeidae</taxon>
        <taxon>Crenichthys</taxon>
    </lineage>
</organism>